<dbReference type="Gene3D" id="1.20.81.30">
    <property type="entry name" value="Type II secretion system (T2SS), domain F"/>
    <property type="match status" value="1"/>
</dbReference>
<feature type="transmembrane region" description="Helical" evidence="6">
    <location>
        <begin position="100"/>
        <end position="116"/>
    </location>
</feature>
<keyword evidence="8" id="KW-0966">Cell projection</keyword>
<evidence type="ECO:0000256" key="5">
    <source>
        <dbReference type="ARBA" id="ARBA00023136"/>
    </source>
</evidence>
<dbReference type="InterPro" id="IPR018076">
    <property type="entry name" value="T2SS_GspF_dom"/>
</dbReference>
<evidence type="ECO:0000313" key="9">
    <source>
        <dbReference type="Proteomes" id="UP000199506"/>
    </source>
</evidence>
<dbReference type="PANTHER" id="PTHR35007">
    <property type="entry name" value="INTEGRAL MEMBRANE PROTEIN-RELATED"/>
    <property type="match status" value="1"/>
</dbReference>
<evidence type="ECO:0000313" key="8">
    <source>
        <dbReference type="EMBL" id="SEK61492.1"/>
    </source>
</evidence>
<dbReference type="InterPro" id="IPR042094">
    <property type="entry name" value="T2SS_GspF_sf"/>
</dbReference>
<evidence type="ECO:0000256" key="4">
    <source>
        <dbReference type="ARBA" id="ARBA00022989"/>
    </source>
</evidence>
<keyword evidence="4 6" id="KW-1133">Transmembrane helix</keyword>
<feature type="transmembrane region" description="Helical" evidence="6">
    <location>
        <begin position="75"/>
        <end position="94"/>
    </location>
</feature>
<keyword evidence="8" id="KW-0282">Flagellum</keyword>
<feature type="transmembrane region" description="Helical" evidence="6">
    <location>
        <begin position="242"/>
        <end position="264"/>
    </location>
</feature>
<evidence type="ECO:0000256" key="1">
    <source>
        <dbReference type="ARBA" id="ARBA00004651"/>
    </source>
</evidence>
<keyword evidence="8" id="KW-0969">Cilium</keyword>
<feature type="domain" description="Type II secretion system protein GspF" evidence="7">
    <location>
        <begin position="135"/>
        <end position="261"/>
    </location>
</feature>
<evidence type="ECO:0000256" key="3">
    <source>
        <dbReference type="ARBA" id="ARBA00022692"/>
    </source>
</evidence>
<comment type="subcellular location">
    <subcellularLocation>
        <location evidence="1">Cell membrane</location>
        <topology evidence="1">Multi-pass membrane protein</topology>
    </subcellularLocation>
</comment>
<dbReference type="AlphaFoldDB" id="A0A1H7II12"/>
<protein>
    <submittedName>
        <fullName evidence="8">Flagellar protein FlaJ</fullName>
    </submittedName>
</protein>
<feature type="transmembrane region" description="Helical" evidence="6">
    <location>
        <begin position="276"/>
        <end position="297"/>
    </location>
</feature>
<reference evidence="8 9" key="1">
    <citation type="submission" date="2016-10" db="EMBL/GenBank/DDBJ databases">
        <authorList>
            <person name="de Groot N.N."/>
        </authorList>
    </citation>
    <scope>NUCLEOTIDE SEQUENCE [LARGE SCALE GENOMIC DNA]</scope>
    <source>
        <strain evidence="8 9">DSM 11978</strain>
    </source>
</reference>
<dbReference type="RefSeq" id="WP_233144896.1">
    <property type="nucleotide sequence ID" value="NZ_FOAK01000003.1"/>
</dbReference>
<dbReference type="GO" id="GO:0005886">
    <property type="term" value="C:plasma membrane"/>
    <property type="evidence" value="ECO:0007669"/>
    <property type="project" value="UniProtKB-SubCell"/>
</dbReference>
<dbReference type="EMBL" id="FOAK01000003">
    <property type="protein sequence ID" value="SEK61492.1"/>
    <property type="molecule type" value="Genomic_DNA"/>
</dbReference>
<name>A0A1H7II12_9EURY</name>
<gene>
    <name evidence="8" type="ORF">SAMN05216439_1229</name>
</gene>
<keyword evidence="3 6" id="KW-0812">Transmembrane</keyword>
<keyword evidence="2" id="KW-1003">Cell membrane</keyword>
<evidence type="ECO:0000256" key="2">
    <source>
        <dbReference type="ARBA" id="ARBA00022475"/>
    </source>
</evidence>
<keyword evidence="5 6" id="KW-0472">Membrane</keyword>
<dbReference type="Proteomes" id="UP000199506">
    <property type="component" value="Unassembled WGS sequence"/>
</dbReference>
<sequence length="304" mass="34825">MINIIEEFFIAIGGISLFLIDFFKNFSLKEIEIEKTKDINQNIAQKLNLQKDIKLQNNEKDSIDKIRRLIIPYLTNKKIIGLLGLLFLLINLFISLEISGIYIVLVLMTYIFVFYYPQIQQQRNYSDINQELPYALRHIGIELKSGKGLHDTLRTIKNADYGSISQEFNRILEEIKFGKSTEESLLEMSTRVKSEGLTRAIHQIISTLRVGGNLSNSLDIIAKDISFDMQIKLKEYSQKLNSFILIYTFIAILTPVISLIMLMASSTVMGDILSSSLLFILYGVFFPSIVVFMGVFIKKLEPKI</sequence>
<evidence type="ECO:0000259" key="7">
    <source>
        <dbReference type="Pfam" id="PF00482"/>
    </source>
</evidence>
<proteinExistence type="predicted"/>
<dbReference type="PANTHER" id="PTHR35007:SF2">
    <property type="entry name" value="PILUS ASSEMBLE PROTEIN"/>
    <property type="match status" value="1"/>
</dbReference>
<dbReference type="Pfam" id="PF00482">
    <property type="entry name" value="T2SSF"/>
    <property type="match status" value="1"/>
</dbReference>
<evidence type="ECO:0000256" key="6">
    <source>
        <dbReference type="SAM" id="Phobius"/>
    </source>
</evidence>
<accession>A0A1H7II12</accession>
<organism evidence="8 9">
    <name type="scientific">Methanobrevibacter gottschalkii</name>
    <dbReference type="NCBI Taxonomy" id="190974"/>
    <lineage>
        <taxon>Archaea</taxon>
        <taxon>Methanobacteriati</taxon>
        <taxon>Methanobacteriota</taxon>
        <taxon>Methanomada group</taxon>
        <taxon>Methanobacteria</taxon>
        <taxon>Methanobacteriales</taxon>
        <taxon>Methanobacteriaceae</taxon>
        <taxon>Methanobrevibacter</taxon>
    </lineage>
</organism>
<dbReference type="STRING" id="190974.SAMN05216439_1229"/>